<dbReference type="GO" id="GO:0030246">
    <property type="term" value="F:carbohydrate binding"/>
    <property type="evidence" value="ECO:0007669"/>
    <property type="project" value="UniProtKB-KW"/>
</dbReference>
<dbReference type="InterPro" id="IPR050258">
    <property type="entry name" value="Leguminous_Lectin"/>
</dbReference>
<feature type="domain" description="Legume lectin" evidence="7">
    <location>
        <begin position="40"/>
        <end position="149"/>
    </location>
</feature>
<keyword evidence="5" id="KW-0812">Transmembrane</keyword>
<dbReference type="GO" id="GO:0005524">
    <property type="term" value="F:ATP binding"/>
    <property type="evidence" value="ECO:0007669"/>
    <property type="project" value="UniProtKB-UniRule"/>
</dbReference>
<dbReference type="PANTHER" id="PTHR32401:SF49">
    <property type="entry name" value="OS10G0129200 PROTEIN"/>
    <property type="match status" value="1"/>
</dbReference>
<feature type="domain" description="Legume lectin" evidence="7">
    <location>
        <begin position="164"/>
        <end position="238"/>
    </location>
</feature>
<feature type="region of interest" description="Disordered" evidence="4">
    <location>
        <begin position="246"/>
        <end position="266"/>
    </location>
</feature>
<keyword evidence="5" id="KW-0472">Membrane</keyword>
<evidence type="ECO:0000259" key="7">
    <source>
        <dbReference type="Pfam" id="PF00139"/>
    </source>
</evidence>
<evidence type="ECO:0000256" key="6">
    <source>
        <dbReference type="SAM" id="SignalP"/>
    </source>
</evidence>
<dbReference type="InterPro" id="IPR013320">
    <property type="entry name" value="ConA-like_dom_sf"/>
</dbReference>
<evidence type="ECO:0000256" key="1">
    <source>
        <dbReference type="ARBA" id="ARBA00007606"/>
    </source>
</evidence>
<dbReference type="SUPFAM" id="SSF56112">
    <property type="entry name" value="Protein kinase-like (PK-like)"/>
    <property type="match status" value="1"/>
</dbReference>
<keyword evidence="9" id="KW-1185">Reference proteome</keyword>
<accession>A0ABD1YTH8</accession>
<feature type="binding site" evidence="3">
    <location>
        <position position="383"/>
    </location>
    <ligand>
        <name>ATP</name>
        <dbReference type="ChEBI" id="CHEBI:30616"/>
    </ligand>
</feature>
<evidence type="ECO:0000313" key="9">
    <source>
        <dbReference type="Proteomes" id="UP001605036"/>
    </source>
</evidence>
<keyword evidence="6" id="KW-0732">Signal</keyword>
<proteinExistence type="inferred from homology"/>
<feature type="chain" id="PRO_5044822068" description="Legume lectin domain-containing protein" evidence="6">
    <location>
        <begin position="27"/>
        <end position="420"/>
    </location>
</feature>
<sequence>MKAGEPEFVMLVAFLCLLRSSRFVQGQVVAVQSFSIEESKFSCSEIGGNLKCTQNATTPTDGSLKLTPDSRPGTENYTYYQYTLGVALYIKPVQVLNRSSNQAASLSLNFSFRIEYEPEYGPGDGLAFVMFSEENWVGSAGSDFGAFDSGYAGPGAKQPPFLLGDASRVYAWINYHPESQLLEVRASNFPSRPDQALISYNRNLLDVFDIDNVWVGFSGLNGMFYSFYTVYNLNFQSTFLSIPPPSISPDPVPSPGSNLTQESNSKTSNSGLIAGVTVGVAGVVVGVCSLLFCARRKREVDTRLLDLHGTDGSSTAAAAREFEILRALPRSLEAYSYAQLCAATDNFNDALKLGEGGFGSVYRGSIPATEGASNPELLVAVKKIRSDFTAGGERIRVRSVHYRYVSTQEHHPAAGLVLGE</sequence>
<keyword evidence="3" id="KW-0067">ATP-binding</keyword>
<dbReference type="SUPFAM" id="SSF49899">
    <property type="entry name" value="Concanavalin A-like lectins/glucanases"/>
    <property type="match status" value="1"/>
</dbReference>
<evidence type="ECO:0000256" key="4">
    <source>
        <dbReference type="SAM" id="MobiDB-lite"/>
    </source>
</evidence>
<evidence type="ECO:0000256" key="2">
    <source>
        <dbReference type="ARBA" id="ARBA00022734"/>
    </source>
</evidence>
<reference evidence="8 9" key="1">
    <citation type="submission" date="2024-09" db="EMBL/GenBank/DDBJ databases">
        <title>Chromosome-scale assembly of Riccia fluitans.</title>
        <authorList>
            <person name="Paukszto L."/>
            <person name="Sawicki J."/>
            <person name="Karawczyk K."/>
            <person name="Piernik-Szablinska J."/>
            <person name="Szczecinska M."/>
            <person name="Mazdziarz M."/>
        </authorList>
    </citation>
    <scope>NUCLEOTIDE SEQUENCE [LARGE SCALE GENOMIC DNA]</scope>
    <source>
        <strain evidence="8">Rf_01</strain>
        <tissue evidence="8">Aerial parts of the thallus</tissue>
    </source>
</reference>
<evidence type="ECO:0000256" key="3">
    <source>
        <dbReference type="PROSITE-ProRule" id="PRU10141"/>
    </source>
</evidence>
<keyword evidence="5" id="KW-1133">Transmembrane helix</keyword>
<dbReference type="InterPro" id="IPR011009">
    <property type="entry name" value="Kinase-like_dom_sf"/>
</dbReference>
<gene>
    <name evidence="8" type="ORF">R1flu_005269</name>
</gene>
<keyword evidence="3" id="KW-0547">Nucleotide-binding</keyword>
<dbReference type="InterPro" id="IPR017441">
    <property type="entry name" value="Protein_kinase_ATP_BS"/>
</dbReference>
<comment type="caution">
    <text evidence="8">The sequence shown here is derived from an EMBL/GenBank/DDBJ whole genome shotgun (WGS) entry which is preliminary data.</text>
</comment>
<comment type="similarity">
    <text evidence="1">Belongs to the leguminous lectin family.</text>
</comment>
<evidence type="ECO:0000256" key="5">
    <source>
        <dbReference type="SAM" id="Phobius"/>
    </source>
</evidence>
<dbReference type="EMBL" id="JBHFFA010000003">
    <property type="protein sequence ID" value="KAL2633790.1"/>
    <property type="molecule type" value="Genomic_DNA"/>
</dbReference>
<name>A0ABD1YTH8_9MARC</name>
<dbReference type="Gene3D" id="2.60.120.200">
    <property type="match status" value="2"/>
</dbReference>
<feature type="signal peptide" evidence="6">
    <location>
        <begin position="1"/>
        <end position="26"/>
    </location>
</feature>
<evidence type="ECO:0000313" key="8">
    <source>
        <dbReference type="EMBL" id="KAL2633790.1"/>
    </source>
</evidence>
<dbReference type="Proteomes" id="UP001605036">
    <property type="component" value="Unassembled WGS sequence"/>
</dbReference>
<dbReference type="InterPro" id="IPR001220">
    <property type="entry name" value="Legume_lectin_dom"/>
</dbReference>
<protein>
    <recommendedName>
        <fullName evidence="7">Legume lectin domain-containing protein</fullName>
    </recommendedName>
</protein>
<keyword evidence="2" id="KW-0430">Lectin</keyword>
<dbReference type="PANTHER" id="PTHR32401">
    <property type="entry name" value="CONCANAVALIN A-LIKE LECTIN FAMILY PROTEIN"/>
    <property type="match status" value="1"/>
</dbReference>
<feature type="transmembrane region" description="Helical" evidence="5">
    <location>
        <begin position="272"/>
        <end position="294"/>
    </location>
</feature>
<dbReference type="PROSITE" id="PS00107">
    <property type="entry name" value="PROTEIN_KINASE_ATP"/>
    <property type="match status" value="1"/>
</dbReference>
<dbReference type="Pfam" id="PF00139">
    <property type="entry name" value="Lectin_legB"/>
    <property type="match status" value="2"/>
</dbReference>
<organism evidence="8 9">
    <name type="scientific">Riccia fluitans</name>
    <dbReference type="NCBI Taxonomy" id="41844"/>
    <lineage>
        <taxon>Eukaryota</taxon>
        <taxon>Viridiplantae</taxon>
        <taxon>Streptophyta</taxon>
        <taxon>Embryophyta</taxon>
        <taxon>Marchantiophyta</taxon>
        <taxon>Marchantiopsida</taxon>
        <taxon>Marchantiidae</taxon>
        <taxon>Marchantiales</taxon>
        <taxon>Ricciaceae</taxon>
        <taxon>Riccia</taxon>
    </lineage>
</organism>
<dbReference type="AlphaFoldDB" id="A0ABD1YTH8"/>
<dbReference type="Gene3D" id="3.30.200.20">
    <property type="entry name" value="Phosphorylase Kinase, domain 1"/>
    <property type="match status" value="1"/>
</dbReference>